<evidence type="ECO:0000256" key="3">
    <source>
        <dbReference type="ARBA" id="ARBA00022833"/>
    </source>
</evidence>
<gene>
    <name evidence="7" type="ORF">BN980_GECA12s03750g</name>
</gene>
<evidence type="ECO:0000256" key="1">
    <source>
        <dbReference type="ARBA" id="ARBA00022723"/>
    </source>
</evidence>
<dbReference type="Gene3D" id="3.30.40.10">
    <property type="entry name" value="Zinc/RING finger domain, C3HC4 (zinc finger)"/>
    <property type="match status" value="1"/>
</dbReference>
<protein>
    <recommendedName>
        <fullName evidence="6">RING-type domain-containing protein</fullName>
    </recommendedName>
</protein>
<keyword evidence="1" id="KW-0479">Metal-binding</keyword>
<feature type="compositionally biased region" description="Polar residues" evidence="5">
    <location>
        <begin position="30"/>
        <end position="52"/>
    </location>
</feature>
<dbReference type="Pfam" id="PF13920">
    <property type="entry name" value="zf-C3HC4_3"/>
    <property type="match status" value="1"/>
</dbReference>
<evidence type="ECO:0000259" key="6">
    <source>
        <dbReference type="PROSITE" id="PS50089"/>
    </source>
</evidence>
<dbReference type="InterPro" id="IPR047134">
    <property type="entry name" value="RNF4"/>
</dbReference>
<dbReference type="AlphaFoldDB" id="A0A0J9XG43"/>
<evidence type="ECO:0000256" key="2">
    <source>
        <dbReference type="ARBA" id="ARBA00022771"/>
    </source>
</evidence>
<accession>A0A0J9XG43</accession>
<dbReference type="InterPro" id="IPR001841">
    <property type="entry name" value="Znf_RING"/>
</dbReference>
<name>A0A0J9XG43_GEOCN</name>
<feature type="compositionally biased region" description="Acidic residues" evidence="5">
    <location>
        <begin position="69"/>
        <end position="82"/>
    </location>
</feature>
<evidence type="ECO:0000256" key="4">
    <source>
        <dbReference type="PROSITE-ProRule" id="PRU00175"/>
    </source>
</evidence>
<keyword evidence="3" id="KW-0862">Zinc</keyword>
<feature type="region of interest" description="Disordered" evidence="5">
    <location>
        <begin position="24"/>
        <end position="82"/>
    </location>
</feature>
<evidence type="ECO:0000256" key="5">
    <source>
        <dbReference type="SAM" id="MobiDB-lite"/>
    </source>
</evidence>
<organism evidence="7 8">
    <name type="scientific">Geotrichum candidum</name>
    <name type="common">Oospora lactis</name>
    <name type="synonym">Dipodascus geotrichum</name>
    <dbReference type="NCBI Taxonomy" id="1173061"/>
    <lineage>
        <taxon>Eukaryota</taxon>
        <taxon>Fungi</taxon>
        <taxon>Dikarya</taxon>
        <taxon>Ascomycota</taxon>
        <taxon>Saccharomycotina</taxon>
        <taxon>Dipodascomycetes</taxon>
        <taxon>Dipodascales</taxon>
        <taxon>Dipodascaceae</taxon>
        <taxon>Geotrichum</taxon>
    </lineage>
</organism>
<dbReference type="Proteomes" id="UP000242525">
    <property type="component" value="Unassembled WGS sequence"/>
</dbReference>
<dbReference type="PANTHER" id="PTHR23041:SF78">
    <property type="entry name" value="E3 UBIQUITIN-PROTEIN LIGASE RNF4"/>
    <property type="match status" value="1"/>
</dbReference>
<evidence type="ECO:0000313" key="7">
    <source>
        <dbReference type="EMBL" id="CDO55880.1"/>
    </source>
</evidence>
<dbReference type="STRING" id="1173061.A0A0J9XG43"/>
<keyword evidence="8" id="KW-1185">Reference proteome</keyword>
<dbReference type="SMART" id="SM00184">
    <property type="entry name" value="RING"/>
    <property type="match status" value="1"/>
</dbReference>
<dbReference type="GO" id="GO:0008270">
    <property type="term" value="F:zinc ion binding"/>
    <property type="evidence" value="ECO:0007669"/>
    <property type="project" value="UniProtKB-KW"/>
</dbReference>
<dbReference type="PANTHER" id="PTHR23041">
    <property type="entry name" value="RING FINGER DOMAIN-CONTAINING"/>
    <property type="match status" value="1"/>
</dbReference>
<dbReference type="OrthoDB" id="6270329at2759"/>
<dbReference type="EMBL" id="CCBN010000012">
    <property type="protein sequence ID" value="CDO55880.1"/>
    <property type="molecule type" value="Genomic_DNA"/>
</dbReference>
<keyword evidence="2 4" id="KW-0863">Zinc-finger</keyword>
<comment type="caution">
    <text evidence="7">The sequence shown here is derived from an EMBL/GenBank/DDBJ whole genome shotgun (WGS) entry which is preliminary data.</text>
</comment>
<dbReference type="InterPro" id="IPR013083">
    <property type="entry name" value="Znf_RING/FYVE/PHD"/>
</dbReference>
<dbReference type="PROSITE" id="PS00518">
    <property type="entry name" value="ZF_RING_1"/>
    <property type="match status" value="1"/>
</dbReference>
<sequence length="225" mass="25508">MSAPHTIDILDDDDDDLIVASEGDLAIPQNEPQRLPSINSHMGHSRTQSKSLSPIGARRRRPFHAAFGVEDDDEENEEDDDDIVVTNRASRRKPPVNTSSRFNNIPFSSDDEDKLVDLAHEDKDSNLREEIYEEIESDEDIQAMRKTLENPPPQTKKGFKCYECPICFDNPEVIAVIPCGHMYCSDCVFKAIAVKGNCSICRKNVTYKQVKFLEVRIRNPNNVTE</sequence>
<evidence type="ECO:0000313" key="8">
    <source>
        <dbReference type="Proteomes" id="UP000242525"/>
    </source>
</evidence>
<feature type="domain" description="RING-type" evidence="6">
    <location>
        <begin position="164"/>
        <end position="202"/>
    </location>
</feature>
<dbReference type="SUPFAM" id="SSF57850">
    <property type="entry name" value="RING/U-box"/>
    <property type="match status" value="1"/>
</dbReference>
<dbReference type="InterPro" id="IPR017907">
    <property type="entry name" value="Znf_RING_CS"/>
</dbReference>
<proteinExistence type="predicted"/>
<dbReference type="PROSITE" id="PS50089">
    <property type="entry name" value="ZF_RING_2"/>
    <property type="match status" value="1"/>
</dbReference>
<reference evidence="7" key="1">
    <citation type="submission" date="2014-03" db="EMBL/GenBank/DDBJ databases">
        <authorList>
            <person name="Casaregola S."/>
        </authorList>
    </citation>
    <scope>NUCLEOTIDE SEQUENCE [LARGE SCALE GENOMIC DNA]</scope>
    <source>
        <strain evidence="7">CLIB 918</strain>
    </source>
</reference>